<reference evidence="1" key="1">
    <citation type="journal article" date="2014" name="Front. Microbiol.">
        <title>High frequency of phylogenetically diverse reductive dehalogenase-homologous genes in deep subseafloor sedimentary metagenomes.</title>
        <authorList>
            <person name="Kawai M."/>
            <person name="Futagami T."/>
            <person name="Toyoda A."/>
            <person name="Takaki Y."/>
            <person name="Nishi S."/>
            <person name="Hori S."/>
            <person name="Arai W."/>
            <person name="Tsubouchi T."/>
            <person name="Morono Y."/>
            <person name="Uchiyama I."/>
            <person name="Ito T."/>
            <person name="Fujiyama A."/>
            <person name="Inagaki F."/>
            <person name="Takami H."/>
        </authorList>
    </citation>
    <scope>NUCLEOTIDE SEQUENCE</scope>
    <source>
        <strain evidence="1">Expedition CK06-06</strain>
    </source>
</reference>
<evidence type="ECO:0000313" key="1">
    <source>
        <dbReference type="EMBL" id="GAG54928.1"/>
    </source>
</evidence>
<feature type="non-terminal residue" evidence="1">
    <location>
        <position position="62"/>
    </location>
</feature>
<dbReference type="AlphaFoldDB" id="X0Z3A3"/>
<proteinExistence type="predicted"/>
<sequence>MGDIYEVNWQVSVDGVVSTVNMNYEQDQGGDSATICQSAGAAIEAQCSTAYRNILAKDARIE</sequence>
<name>X0Z3A3_9ZZZZ</name>
<organism evidence="1">
    <name type="scientific">marine sediment metagenome</name>
    <dbReference type="NCBI Taxonomy" id="412755"/>
    <lineage>
        <taxon>unclassified sequences</taxon>
        <taxon>metagenomes</taxon>
        <taxon>ecological metagenomes</taxon>
    </lineage>
</organism>
<gene>
    <name evidence="1" type="ORF">S01H4_16440</name>
</gene>
<protein>
    <submittedName>
        <fullName evidence="1">Uncharacterized protein</fullName>
    </submittedName>
</protein>
<comment type="caution">
    <text evidence="1">The sequence shown here is derived from an EMBL/GenBank/DDBJ whole genome shotgun (WGS) entry which is preliminary data.</text>
</comment>
<dbReference type="EMBL" id="BART01007212">
    <property type="protein sequence ID" value="GAG54928.1"/>
    <property type="molecule type" value="Genomic_DNA"/>
</dbReference>
<accession>X0Z3A3</accession>